<proteinExistence type="predicted"/>
<keyword evidence="1" id="KW-0175">Coiled coil</keyword>
<reference evidence="4" key="1">
    <citation type="submission" date="2016-11" db="EMBL/GenBank/DDBJ databases">
        <authorList>
            <person name="Varghese N."/>
            <person name="Submissions S."/>
        </authorList>
    </citation>
    <scope>NUCLEOTIDE SEQUENCE [LARGE SCALE GENOMIC DNA]</scope>
    <source>
        <strain evidence="4">DSM 18829</strain>
    </source>
</reference>
<keyword evidence="2" id="KW-0472">Membrane</keyword>
<keyword evidence="2" id="KW-0812">Transmembrane</keyword>
<evidence type="ECO:0008006" key="5">
    <source>
        <dbReference type="Google" id="ProtNLM"/>
    </source>
</evidence>
<protein>
    <recommendedName>
        <fullName evidence="5">Type VI secretion system transmembrane protein TssO</fullName>
    </recommendedName>
</protein>
<evidence type="ECO:0000256" key="1">
    <source>
        <dbReference type="SAM" id="Coils"/>
    </source>
</evidence>
<keyword evidence="4" id="KW-1185">Reference proteome</keyword>
<dbReference type="Proteomes" id="UP000184488">
    <property type="component" value="Unassembled WGS sequence"/>
</dbReference>
<dbReference type="EMBL" id="FQZI01000003">
    <property type="protein sequence ID" value="SHI88097.1"/>
    <property type="molecule type" value="Genomic_DNA"/>
</dbReference>
<sequence>MEVLNKKERAKSFLAFLCVFGITMAVIIGAIFFDYYLPWKENSELKKENDLMSREFMFQEEFAKNMEDLKSSIDSLNAPGQDFYYNQQKAISTIISMQQSIPTKDSLMRDNMYDNIILTNRQLIDAKKSIQMMGESKEEMDKLLQQIETYKSELEIVKRDLEVCRQINKAN</sequence>
<gene>
    <name evidence="3" type="ORF">SAMN05444363_1919</name>
</gene>
<dbReference type="RefSeq" id="WP_073310808.1">
    <property type="nucleotide sequence ID" value="NZ_FQZI01000003.1"/>
</dbReference>
<dbReference type="AlphaFoldDB" id="A0A1M6ERI6"/>
<feature type="transmembrane region" description="Helical" evidence="2">
    <location>
        <begin position="12"/>
        <end position="37"/>
    </location>
</feature>
<dbReference type="Pfam" id="PF17561">
    <property type="entry name" value="TssO"/>
    <property type="match status" value="1"/>
</dbReference>
<organism evidence="3 4">
    <name type="scientific">Flavobacterium terrae</name>
    <dbReference type="NCBI Taxonomy" id="415425"/>
    <lineage>
        <taxon>Bacteria</taxon>
        <taxon>Pseudomonadati</taxon>
        <taxon>Bacteroidota</taxon>
        <taxon>Flavobacteriia</taxon>
        <taxon>Flavobacteriales</taxon>
        <taxon>Flavobacteriaceae</taxon>
        <taxon>Flavobacterium</taxon>
    </lineage>
</organism>
<dbReference type="STRING" id="415425.SAMN05444363_1919"/>
<dbReference type="OrthoDB" id="656843at2"/>
<evidence type="ECO:0000313" key="4">
    <source>
        <dbReference type="Proteomes" id="UP000184488"/>
    </source>
</evidence>
<feature type="coiled-coil region" evidence="1">
    <location>
        <begin position="133"/>
        <end position="160"/>
    </location>
</feature>
<evidence type="ECO:0000256" key="2">
    <source>
        <dbReference type="SAM" id="Phobius"/>
    </source>
</evidence>
<evidence type="ECO:0000313" key="3">
    <source>
        <dbReference type="EMBL" id="SHI88097.1"/>
    </source>
</evidence>
<accession>A0A1M6ERI6</accession>
<dbReference type="InterPro" id="IPR039449">
    <property type="entry name" value="TssO"/>
</dbReference>
<keyword evidence="2" id="KW-1133">Transmembrane helix</keyword>
<name>A0A1M6ERI6_9FLAO</name>